<sequence>MNEQPFSDVLKFEYLCQLLVDSGCLLLILKMLGLQDITATVCAQSELEGCGLKIPKNRSFIVSILHPRRFQISRFFQYCAGHSEQTITGGTNESVPLTQVTQNVATSTPTNAPSSASATIDNEQLPQSPTVLKTCWRNMFWSINFLRILQKLTKKKTHRIMLLVQYKSSFVMCDIDGTIFTLLLVLREILVSHPMLELYTLKVLKSQVPYLGRKWRSSNMKIITSIYMHCRPDLRDEWVSGGDVDAELEDALSQEHNLRSLIKFYNERHYPDIFGNSNDSDNQSPQIDDDGVPTDFPSVHVIPDEIALDDTFIHNYERWLDSEVYSVPASPSSPTSSRTFFDDGYDSTDDIDIPLPGSDNWDNPTVYSHEMESSRDALFCNINWDSGGDVLAQQILAEQYNKNGWPVEIDVNDEDSLKILDSMAGCWIDAEDTHDGVRPGDPNWDQQAGQ</sequence>
<dbReference type="SMART" id="SM01293">
    <property type="entry name" value="DUF3402"/>
    <property type="match status" value="1"/>
</dbReference>
<dbReference type="Proteomes" id="UP000268093">
    <property type="component" value="Unassembled WGS sequence"/>
</dbReference>
<organism evidence="3 4">
    <name type="scientific">Jimgerdemannia flammicorona</name>
    <dbReference type="NCBI Taxonomy" id="994334"/>
    <lineage>
        <taxon>Eukaryota</taxon>
        <taxon>Fungi</taxon>
        <taxon>Fungi incertae sedis</taxon>
        <taxon>Mucoromycota</taxon>
        <taxon>Mucoromycotina</taxon>
        <taxon>Endogonomycetes</taxon>
        <taxon>Endogonales</taxon>
        <taxon>Endogonaceae</taxon>
        <taxon>Jimgerdemannia</taxon>
    </lineage>
</organism>
<evidence type="ECO:0000256" key="1">
    <source>
        <dbReference type="SAM" id="MobiDB-lite"/>
    </source>
</evidence>
<reference evidence="3 4" key="1">
    <citation type="journal article" date="2018" name="New Phytol.">
        <title>Phylogenomics of Endogonaceae and evolution of mycorrhizas within Mucoromycota.</title>
        <authorList>
            <person name="Chang Y."/>
            <person name="Desiro A."/>
            <person name="Na H."/>
            <person name="Sandor L."/>
            <person name="Lipzen A."/>
            <person name="Clum A."/>
            <person name="Barry K."/>
            <person name="Grigoriev I.V."/>
            <person name="Martin F.M."/>
            <person name="Stajich J.E."/>
            <person name="Smith M.E."/>
            <person name="Bonito G."/>
            <person name="Spatafora J.W."/>
        </authorList>
    </citation>
    <scope>NUCLEOTIDE SEQUENCE [LARGE SCALE GENOMIC DNA]</scope>
    <source>
        <strain evidence="3 4">GMNB39</strain>
    </source>
</reference>
<gene>
    <name evidence="3" type="ORF">BC936DRAFT_140702</name>
</gene>
<dbReference type="OrthoDB" id="2447916at2759"/>
<comment type="caution">
    <text evidence="3">The sequence shown here is derived from an EMBL/GenBank/DDBJ whole genome shotgun (WGS) entry which is preliminary data.</text>
</comment>
<proteinExistence type="predicted"/>
<keyword evidence="4" id="KW-1185">Reference proteome</keyword>
<evidence type="ECO:0000313" key="3">
    <source>
        <dbReference type="EMBL" id="RUP00801.1"/>
    </source>
</evidence>
<feature type="region of interest" description="Disordered" evidence="1">
    <location>
        <begin position="431"/>
        <end position="450"/>
    </location>
</feature>
<evidence type="ECO:0000313" key="4">
    <source>
        <dbReference type="Proteomes" id="UP000268093"/>
    </source>
</evidence>
<dbReference type="PANTHER" id="PTHR13239">
    <property type="entry name" value="PROTEIN REQUIRED FOR HYPHAL ANASTOMOSIS HAM-2"/>
    <property type="match status" value="1"/>
</dbReference>
<accession>A0A433ADG6</accession>
<dbReference type="GO" id="GO:0005829">
    <property type="term" value="C:cytosol"/>
    <property type="evidence" value="ECO:0007669"/>
    <property type="project" value="TreeGrafter"/>
</dbReference>
<protein>
    <recommendedName>
        <fullName evidence="2">Far11/STRP C-terminal domain-containing protein</fullName>
    </recommendedName>
</protein>
<dbReference type="GO" id="GO:0007010">
    <property type="term" value="P:cytoskeleton organization"/>
    <property type="evidence" value="ECO:0007669"/>
    <property type="project" value="TreeGrafter"/>
</dbReference>
<dbReference type="EMBL" id="RBNI01017651">
    <property type="protein sequence ID" value="RUP00801.1"/>
    <property type="molecule type" value="Genomic_DNA"/>
</dbReference>
<dbReference type="PANTHER" id="PTHR13239:SF4">
    <property type="entry name" value="AT25231P"/>
    <property type="match status" value="1"/>
</dbReference>
<dbReference type="Pfam" id="PF11882">
    <property type="entry name" value="DUF3402"/>
    <property type="match status" value="1"/>
</dbReference>
<feature type="domain" description="Far11/STRP C-terminal" evidence="2">
    <location>
        <begin position="1"/>
        <end position="316"/>
    </location>
</feature>
<evidence type="ECO:0000259" key="2">
    <source>
        <dbReference type="SMART" id="SM01293"/>
    </source>
</evidence>
<dbReference type="InterPro" id="IPR040185">
    <property type="entry name" value="Far11/STRP"/>
</dbReference>
<dbReference type="AlphaFoldDB" id="A0A433ADG6"/>
<dbReference type="InterPro" id="IPR021819">
    <property type="entry name" value="Far11/STRP_C"/>
</dbReference>
<name>A0A433ADG6_9FUNG</name>